<dbReference type="Pfam" id="PF01935">
    <property type="entry name" value="DUF87"/>
    <property type="match status" value="1"/>
</dbReference>
<evidence type="ECO:0000259" key="4">
    <source>
        <dbReference type="Pfam" id="PF26449"/>
    </source>
</evidence>
<keyword evidence="1" id="KW-0472">Membrane</keyword>
<comment type="caution">
    <text evidence="5">The sequence shown here is derived from an EMBL/GenBank/DDBJ whole genome shotgun (WGS) entry which is preliminary data.</text>
</comment>
<protein>
    <recommendedName>
        <fullName evidence="7">Type IV secretion system coupling protein TraD DNA-binding domain-containing protein</fullName>
    </recommendedName>
</protein>
<evidence type="ECO:0000256" key="1">
    <source>
        <dbReference type="SAM" id="Phobius"/>
    </source>
</evidence>
<dbReference type="Pfam" id="PF12696">
    <property type="entry name" value="TraG-D_C"/>
    <property type="match status" value="1"/>
</dbReference>
<feature type="domain" description="Helicase HerA central" evidence="2">
    <location>
        <begin position="369"/>
        <end position="460"/>
    </location>
</feature>
<keyword evidence="1" id="KW-0812">Transmembrane</keyword>
<name>A0A0G0UXW9_9BACT</name>
<dbReference type="InterPro" id="IPR051162">
    <property type="entry name" value="T4SS_component"/>
</dbReference>
<organism evidence="5 6">
    <name type="scientific">Candidatus Roizmanbacteria bacterium GW2011_GWA1_41_13</name>
    <dbReference type="NCBI Taxonomy" id="1618474"/>
    <lineage>
        <taxon>Bacteria</taxon>
        <taxon>Candidatus Roizmaniibacteriota</taxon>
    </lineage>
</organism>
<dbReference type="InterPro" id="IPR058441">
    <property type="entry name" value="DUF8128"/>
</dbReference>
<dbReference type="Proteomes" id="UP000034961">
    <property type="component" value="Unassembled WGS sequence"/>
</dbReference>
<dbReference type="CDD" id="cd01127">
    <property type="entry name" value="TrwB_TraG_TraD_VirD4"/>
    <property type="match status" value="1"/>
</dbReference>
<proteinExistence type="predicted"/>
<evidence type="ECO:0008006" key="7">
    <source>
        <dbReference type="Google" id="ProtNLM"/>
    </source>
</evidence>
<dbReference type="SUPFAM" id="SSF52540">
    <property type="entry name" value="P-loop containing nucleoside triphosphate hydrolases"/>
    <property type="match status" value="1"/>
</dbReference>
<accession>A0A0G0UXW9</accession>
<dbReference type="EMBL" id="LCAN01000027">
    <property type="protein sequence ID" value="KKR92346.1"/>
    <property type="molecule type" value="Genomic_DNA"/>
</dbReference>
<feature type="domain" description="DUF8128" evidence="4">
    <location>
        <begin position="57"/>
        <end position="339"/>
    </location>
</feature>
<feature type="transmembrane region" description="Helical" evidence="1">
    <location>
        <begin position="15"/>
        <end position="41"/>
    </location>
</feature>
<dbReference type="InterPro" id="IPR002789">
    <property type="entry name" value="HerA_central"/>
</dbReference>
<evidence type="ECO:0000259" key="2">
    <source>
        <dbReference type="Pfam" id="PF01935"/>
    </source>
</evidence>
<keyword evidence="1" id="KW-1133">Transmembrane helix</keyword>
<dbReference type="AlphaFoldDB" id="A0A0G0UXW9"/>
<reference evidence="5 6" key="1">
    <citation type="journal article" date="2015" name="Nature">
        <title>rRNA introns, odd ribosomes, and small enigmatic genomes across a large radiation of phyla.</title>
        <authorList>
            <person name="Brown C.T."/>
            <person name="Hug L.A."/>
            <person name="Thomas B.C."/>
            <person name="Sharon I."/>
            <person name="Castelle C.J."/>
            <person name="Singh A."/>
            <person name="Wilkins M.J."/>
            <person name="Williams K.H."/>
            <person name="Banfield J.F."/>
        </authorList>
    </citation>
    <scope>NUCLEOTIDE SEQUENCE [LARGE SCALE GENOMIC DNA]</scope>
</reference>
<dbReference type="PATRIC" id="fig|1618474.3.peg.830"/>
<sequence length="782" mass="88326">MDLSFLDDIVFRAQVIFIALLVIALSAGGILVLSYAFILWLKVKNREEKALDYILLQVAVPRDNEIKIDAAEQFFSSFASLKKSGWKTRITGQPHMTFEIVATPGDIRFYVSVPKKLRDFIEKQIYGAYPGADIRPVSEYNIFTQSGKVAFTSMKLANDDYKPIKVYRDLPTDPISSVTASLSRMQKGEGAAIQIVISPAGGDWKSAGKDYVSSTKKKEATPDEADFTTDQRELESISNKLSKPGFDTIIRIVVSAPSQESADSHLENLSNAFTQFSGPLNEFSGAKIRIKQFFMIDFIYRYFPVTQRFGKQSSVLSSEELATVFHFPNKAIETPHIFWLNAKRAPAAANIPTSGLFLGTSRYRGDARPIYISDDDRRRHMYIIGKTGVGKSEFLKSMALQDIKNGKGLAVVDPHGDLVEELLPLIPPERAEDVIYFDPSDTERPMGFNLLEAHTEEQKHLVTTSIIGLMYKLYDPMKTGIIGPRFEHAVRNAMLTVMSVEGSTFIEVVRVLTDSKFVQEILPQVKDPVIRRYWTDQIAQTSDFHKSETLDYIVSKFGRFVTNKTMRNIIGQSESAFNFRKVMDEGKILLVNLSKGKMGEENSNFLGLVLVPKILVAAMSRQDMPQDQRKDFYLYVDEFQNFATPDFAQILSEARKYRLNLTVANQFIGQMDEEIKNAIFGNVGTIVTFRLGVTDASYMQREYQPVFNEADLINVERFHAYVRTIVNNDPVLPFSMDMTRDLATEKKSANMKVADAIKKLSALKYGRARDLIEAEINQRARL</sequence>
<dbReference type="InterPro" id="IPR027417">
    <property type="entry name" value="P-loop_NTPase"/>
</dbReference>
<evidence type="ECO:0000313" key="5">
    <source>
        <dbReference type="EMBL" id="KKR92346.1"/>
    </source>
</evidence>
<gene>
    <name evidence="5" type="ORF">UU41_C0027G0007</name>
</gene>
<dbReference type="Pfam" id="PF26449">
    <property type="entry name" value="DUF8128"/>
    <property type="match status" value="1"/>
</dbReference>
<evidence type="ECO:0000313" key="6">
    <source>
        <dbReference type="Proteomes" id="UP000034961"/>
    </source>
</evidence>
<feature type="domain" description="TraD/TraG TraM recognition site" evidence="3">
    <location>
        <begin position="632"/>
        <end position="695"/>
    </location>
</feature>
<dbReference type="PANTHER" id="PTHR30121:SF6">
    <property type="entry name" value="SLR6007 PROTEIN"/>
    <property type="match status" value="1"/>
</dbReference>
<dbReference type="PANTHER" id="PTHR30121">
    <property type="entry name" value="UNCHARACTERIZED PROTEIN YJGR-RELATED"/>
    <property type="match status" value="1"/>
</dbReference>
<dbReference type="InterPro" id="IPR032689">
    <property type="entry name" value="TraG-D_C"/>
</dbReference>
<dbReference type="Gene3D" id="3.40.50.300">
    <property type="entry name" value="P-loop containing nucleotide triphosphate hydrolases"/>
    <property type="match status" value="2"/>
</dbReference>
<evidence type="ECO:0000259" key="3">
    <source>
        <dbReference type="Pfam" id="PF12696"/>
    </source>
</evidence>